<comment type="similarity">
    <text evidence="1">Belongs to the NAD(P)-dependent epimerase/dehydratase family.</text>
</comment>
<dbReference type="InterPro" id="IPR036291">
    <property type="entry name" value="NAD(P)-bd_dom_sf"/>
</dbReference>
<dbReference type="InterPro" id="IPR001509">
    <property type="entry name" value="Epimerase_deHydtase"/>
</dbReference>
<evidence type="ECO:0000313" key="3">
    <source>
        <dbReference type="EMBL" id="GAG47581.1"/>
    </source>
</evidence>
<name>X0ZGV4_9ZZZZ</name>
<organism evidence="3">
    <name type="scientific">marine sediment metagenome</name>
    <dbReference type="NCBI Taxonomy" id="412755"/>
    <lineage>
        <taxon>unclassified sequences</taxon>
        <taxon>metagenomes</taxon>
        <taxon>ecological metagenomes</taxon>
    </lineage>
</organism>
<reference evidence="3" key="1">
    <citation type="journal article" date="2014" name="Front. Microbiol.">
        <title>High frequency of phylogenetically diverse reductive dehalogenase-homologous genes in deep subseafloor sedimentary metagenomes.</title>
        <authorList>
            <person name="Kawai M."/>
            <person name="Futagami T."/>
            <person name="Toyoda A."/>
            <person name="Takaki Y."/>
            <person name="Nishi S."/>
            <person name="Hori S."/>
            <person name="Arai W."/>
            <person name="Tsubouchi T."/>
            <person name="Morono Y."/>
            <person name="Uchiyama I."/>
            <person name="Ito T."/>
            <person name="Fujiyama A."/>
            <person name="Inagaki F."/>
            <person name="Takami H."/>
        </authorList>
    </citation>
    <scope>NUCLEOTIDE SEQUENCE</scope>
    <source>
        <strain evidence="3">Expedition CK06-06</strain>
    </source>
</reference>
<dbReference type="EMBL" id="BARS01051666">
    <property type="protein sequence ID" value="GAG47581.1"/>
    <property type="molecule type" value="Genomic_DNA"/>
</dbReference>
<accession>X0ZGV4</accession>
<dbReference type="Gene3D" id="3.40.50.720">
    <property type="entry name" value="NAD(P)-binding Rossmann-like Domain"/>
    <property type="match status" value="1"/>
</dbReference>
<dbReference type="SUPFAM" id="SSF51735">
    <property type="entry name" value="NAD(P)-binding Rossmann-fold domains"/>
    <property type="match status" value="1"/>
</dbReference>
<feature type="domain" description="NAD-dependent epimerase/dehydratase" evidence="2">
    <location>
        <begin position="8"/>
        <end position="132"/>
    </location>
</feature>
<evidence type="ECO:0000256" key="1">
    <source>
        <dbReference type="ARBA" id="ARBA00007637"/>
    </source>
</evidence>
<dbReference type="AlphaFoldDB" id="X0ZGV4"/>
<sequence>RPEFALFNVLEAARKNHIENFIYASSNAVVGEQEPPINEEKIPAPISPYGASKLAGEALCSAYYHSYDIRAISLRFANCYGPYSDHKTSVVAKFIRRAKQGKALIIYGDGNQTRDFIHAQDVCRAIDLALECDSQALNAGRDTSDSGLIFQIGTGRETEIIKLADMIRDLAVESGIKASDVVLEKEQKGDIKKNYADISKAKELLEFKAQIELYTGLKRVWT</sequence>
<proteinExistence type="inferred from homology"/>
<feature type="non-terminal residue" evidence="3">
    <location>
        <position position="1"/>
    </location>
</feature>
<comment type="caution">
    <text evidence="3">The sequence shown here is derived from an EMBL/GenBank/DDBJ whole genome shotgun (WGS) entry which is preliminary data.</text>
</comment>
<dbReference type="Pfam" id="PF01370">
    <property type="entry name" value="Epimerase"/>
    <property type="match status" value="1"/>
</dbReference>
<protein>
    <recommendedName>
        <fullName evidence="2">NAD-dependent epimerase/dehydratase domain-containing protein</fullName>
    </recommendedName>
</protein>
<dbReference type="PANTHER" id="PTHR43000">
    <property type="entry name" value="DTDP-D-GLUCOSE 4,6-DEHYDRATASE-RELATED"/>
    <property type="match status" value="1"/>
</dbReference>
<evidence type="ECO:0000259" key="2">
    <source>
        <dbReference type="Pfam" id="PF01370"/>
    </source>
</evidence>
<gene>
    <name evidence="3" type="ORF">S01H1_76911</name>
</gene>